<sequence length="235" mass="27532">MLYKKDEANKVNAERNTFQRSHEVKGQQQEGLVWFVPYNNPRPWTKSPVERKALSVAAEPWIPSGKEVLTSSDKKIFSDISNAFKEVNEKPHYTPTLQEAFRAKNRKFVSSSRERQRQIKLRADERQINKVHDEQRAQLFDIQPFSLKSSSKGTARPVISSKRAIPKDEMYDRTNRMYRVLPEVTNKVKSGLLQQERMAYRVKAKLFNKKVQRHVLDQARVTNLVRKSQQVHKRA</sequence>
<evidence type="ECO:0000256" key="4">
    <source>
        <dbReference type="SAM" id="MobiDB-lite"/>
    </source>
</evidence>
<feature type="domain" description="ALMS motif" evidence="5">
    <location>
        <begin position="96"/>
        <end position="217"/>
    </location>
</feature>
<dbReference type="InterPro" id="IPR029299">
    <property type="entry name" value="ALMS_motif"/>
</dbReference>
<dbReference type="PANTHER" id="PTHR21553:SF36">
    <property type="entry name" value="ALMS1 CENTROSOME AND BASAL BODY-ASSOCIATED PROTEIN-RELATED"/>
    <property type="match status" value="1"/>
</dbReference>
<organism evidence="6 7">
    <name type="scientific">Bugula neritina</name>
    <name type="common">Brown bryozoan</name>
    <name type="synonym">Sertularia neritina</name>
    <dbReference type="NCBI Taxonomy" id="10212"/>
    <lineage>
        <taxon>Eukaryota</taxon>
        <taxon>Metazoa</taxon>
        <taxon>Spiralia</taxon>
        <taxon>Lophotrochozoa</taxon>
        <taxon>Bryozoa</taxon>
        <taxon>Gymnolaemata</taxon>
        <taxon>Cheilostomatida</taxon>
        <taxon>Flustrina</taxon>
        <taxon>Buguloidea</taxon>
        <taxon>Bugulidae</taxon>
        <taxon>Bugula</taxon>
    </lineage>
</organism>
<proteinExistence type="predicted"/>
<evidence type="ECO:0000259" key="5">
    <source>
        <dbReference type="Pfam" id="PF15309"/>
    </source>
</evidence>
<dbReference type="GO" id="GO:0046599">
    <property type="term" value="P:regulation of centriole replication"/>
    <property type="evidence" value="ECO:0007669"/>
    <property type="project" value="TreeGrafter"/>
</dbReference>
<dbReference type="AlphaFoldDB" id="A0A7J7IVU5"/>
<dbReference type="GO" id="GO:0005813">
    <property type="term" value="C:centrosome"/>
    <property type="evidence" value="ECO:0007669"/>
    <property type="project" value="UniProtKB-SubCell"/>
</dbReference>
<keyword evidence="3" id="KW-0206">Cytoskeleton</keyword>
<feature type="region of interest" description="Disordered" evidence="4">
    <location>
        <begin position="1"/>
        <end position="24"/>
    </location>
</feature>
<gene>
    <name evidence="6" type="ORF">EB796_023646</name>
</gene>
<protein>
    <submittedName>
        <fullName evidence="6">Alms1</fullName>
    </submittedName>
</protein>
<dbReference type="GO" id="GO:0005814">
    <property type="term" value="C:centriole"/>
    <property type="evidence" value="ECO:0007669"/>
    <property type="project" value="TreeGrafter"/>
</dbReference>
<dbReference type="OrthoDB" id="6163239at2759"/>
<comment type="subcellular location">
    <subcellularLocation>
        <location evidence="1">Cytoplasm</location>
        <location evidence="1">Cytoskeleton</location>
        <location evidence="1">Microtubule organizing center</location>
        <location evidence="1">Centrosome</location>
    </subcellularLocation>
</comment>
<accession>A0A7J7IVU5</accession>
<dbReference type="EMBL" id="VXIV02003345">
    <property type="protein sequence ID" value="KAF6018033.1"/>
    <property type="molecule type" value="Genomic_DNA"/>
</dbReference>
<evidence type="ECO:0000256" key="1">
    <source>
        <dbReference type="ARBA" id="ARBA00004300"/>
    </source>
</evidence>
<dbReference type="Pfam" id="PF15309">
    <property type="entry name" value="ALMS_motif"/>
    <property type="match status" value="1"/>
</dbReference>
<reference evidence="6" key="1">
    <citation type="submission" date="2020-06" db="EMBL/GenBank/DDBJ databases">
        <title>Draft genome of Bugula neritina, a colonial animal packing powerful symbionts and potential medicines.</title>
        <authorList>
            <person name="Rayko M."/>
        </authorList>
    </citation>
    <scope>NUCLEOTIDE SEQUENCE [LARGE SCALE GENOMIC DNA]</scope>
    <source>
        <strain evidence="6">Kwan_BN1</strain>
    </source>
</reference>
<dbReference type="Proteomes" id="UP000593567">
    <property type="component" value="Unassembled WGS sequence"/>
</dbReference>
<evidence type="ECO:0000313" key="6">
    <source>
        <dbReference type="EMBL" id="KAF6018033.1"/>
    </source>
</evidence>
<evidence type="ECO:0000256" key="2">
    <source>
        <dbReference type="ARBA" id="ARBA00022490"/>
    </source>
</evidence>
<evidence type="ECO:0000313" key="7">
    <source>
        <dbReference type="Proteomes" id="UP000593567"/>
    </source>
</evidence>
<evidence type="ECO:0000256" key="3">
    <source>
        <dbReference type="ARBA" id="ARBA00023212"/>
    </source>
</evidence>
<comment type="caution">
    <text evidence="6">The sequence shown here is derived from an EMBL/GenBank/DDBJ whole genome shotgun (WGS) entry which is preliminary data.</text>
</comment>
<dbReference type="GO" id="GO:0005829">
    <property type="term" value="C:cytosol"/>
    <property type="evidence" value="ECO:0007669"/>
    <property type="project" value="TreeGrafter"/>
</dbReference>
<dbReference type="GO" id="GO:0008017">
    <property type="term" value="F:microtubule binding"/>
    <property type="evidence" value="ECO:0007669"/>
    <property type="project" value="TreeGrafter"/>
</dbReference>
<keyword evidence="2" id="KW-0963">Cytoplasm</keyword>
<dbReference type="PANTHER" id="PTHR21553">
    <property type="entry name" value="ALMS1-RELATED"/>
    <property type="match status" value="1"/>
</dbReference>
<keyword evidence="7" id="KW-1185">Reference proteome</keyword>
<feature type="compositionally biased region" description="Basic and acidic residues" evidence="4">
    <location>
        <begin position="1"/>
        <end position="13"/>
    </location>
</feature>
<name>A0A7J7IVU5_BUGNE</name>